<accession>A0A914QU79</accession>
<organism evidence="1 2">
    <name type="scientific">Panagrolaimus davidi</name>
    <dbReference type="NCBI Taxonomy" id="227884"/>
    <lineage>
        <taxon>Eukaryota</taxon>
        <taxon>Metazoa</taxon>
        <taxon>Ecdysozoa</taxon>
        <taxon>Nematoda</taxon>
        <taxon>Chromadorea</taxon>
        <taxon>Rhabditida</taxon>
        <taxon>Tylenchina</taxon>
        <taxon>Panagrolaimomorpha</taxon>
        <taxon>Panagrolaimoidea</taxon>
        <taxon>Panagrolaimidae</taxon>
        <taxon>Panagrolaimus</taxon>
    </lineage>
</organism>
<name>A0A914QU79_9BILA</name>
<protein>
    <submittedName>
        <fullName evidence="2">Uncharacterized protein</fullName>
    </submittedName>
</protein>
<reference evidence="2" key="1">
    <citation type="submission" date="2022-11" db="UniProtKB">
        <authorList>
            <consortium name="WormBaseParasite"/>
        </authorList>
    </citation>
    <scope>IDENTIFICATION</scope>
</reference>
<proteinExistence type="predicted"/>
<keyword evidence="1" id="KW-1185">Reference proteome</keyword>
<dbReference type="WBParaSite" id="PDA_v2.g7680.t1">
    <property type="protein sequence ID" value="PDA_v2.g7680.t1"/>
    <property type="gene ID" value="PDA_v2.g7680"/>
</dbReference>
<sequence length="205" mass="23441">MNHIGAYENSVEVHAPDSFWGKNDISGSIRNEKQLLTSKFIIQNPFEFPRQQSDKVPPPEVSELRASQSLLNPNEASNNGEQSIRLVQQQEQPQQNFDILQQQSPHYSGKQKYEEGVTDLKRKLQNLEAFSENPIISFTELCTAFRYQYGINLQSFYEPTGTSSISQLLRHCSDVAIVSFDEETRRYTIRLSPYASSQNGALQYN</sequence>
<dbReference type="AlphaFoldDB" id="A0A914QU79"/>
<dbReference type="Proteomes" id="UP000887578">
    <property type="component" value="Unplaced"/>
</dbReference>
<evidence type="ECO:0000313" key="1">
    <source>
        <dbReference type="Proteomes" id="UP000887578"/>
    </source>
</evidence>
<evidence type="ECO:0000313" key="2">
    <source>
        <dbReference type="WBParaSite" id="PDA_v2.g7680.t1"/>
    </source>
</evidence>